<accession>A0A0A8XC58</accession>
<evidence type="ECO:0000313" key="2">
    <source>
        <dbReference type="Proteomes" id="UP000031014"/>
    </source>
</evidence>
<proteinExistence type="predicted"/>
<comment type="caution">
    <text evidence="1">The sequence shown here is derived from an EMBL/GenBank/DDBJ whole genome shotgun (WGS) entry which is preliminary data.</text>
</comment>
<reference evidence="1 2" key="1">
    <citation type="submission" date="2013-06" db="EMBL/GenBank/DDBJ databases">
        <title>Whole genome shotgun sequence of Bacillus selenatarsenatis SF-1.</title>
        <authorList>
            <person name="Kuroda M."/>
            <person name="Sei K."/>
            <person name="Yamashita M."/>
            <person name="Ike M."/>
        </authorList>
    </citation>
    <scope>NUCLEOTIDE SEQUENCE [LARGE SCALE GENOMIC DNA]</scope>
    <source>
        <strain evidence="1 2">SF-1</strain>
    </source>
</reference>
<dbReference type="AlphaFoldDB" id="A0A0A8XC58"/>
<keyword evidence="2" id="KW-1185">Reference proteome</keyword>
<dbReference type="OrthoDB" id="2936922at2"/>
<sequence length="63" mass="7344">MLTLFLFQRELSQLKEEYLSSADTMIKAQILKDIALLTEAIKEMKETWDARSSLNPMKNIDHT</sequence>
<name>A0A0A8XC58_MESS1</name>
<protein>
    <submittedName>
        <fullName evidence="1">Uncharacterized protein</fullName>
    </submittedName>
</protein>
<gene>
    <name evidence="1" type="ORF">SAMD00020551_3909</name>
</gene>
<dbReference type="RefSeq" id="WP_041967379.1">
    <property type="nucleotide sequence ID" value="NZ_BASE01000091.1"/>
</dbReference>
<dbReference type="EMBL" id="BASE01000091">
    <property type="protein sequence ID" value="GAM15751.1"/>
    <property type="molecule type" value="Genomic_DNA"/>
</dbReference>
<organism evidence="1 2">
    <name type="scientific">Mesobacillus selenatarsenatis (strain DSM 18680 / JCM 14380 / FERM P-15431 / SF-1)</name>
    <dbReference type="NCBI Taxonomy" id="1321606"/>
    <lineage>
        <taxon>Bacteria</taxon>
        <taxon>Bacillati</taxon>
        <taxon>Bacillota</taxon>
        <taxon>Bacilli</taxon>
        <taxon>Bacillales</taxon>
        <taxon>Bacillaceae</taxon>
        <taxon>Mesobacillus</taxon>
    </lineage>
</organism>
<dbReference type="Proteomes" id="UP000031014">
    <property type="component" value="Unassembled WGS sequence"/>
</dbReference>
<evidence type="ECO:0000313" key="1">
    <source>
        <dbReference type="EMBL" id="GAM15751.1"/>
    </source>
</evidence>